<dbReference type="AlphaFoldDB" id="A0AAW9DQ67"/>
<dbReference type="SUPFAM" id="SSF56281">
    <property type="entry name" value="Metallo-hydrolase/oxidoreductase"/>
    <property type="match status" value="1"/>
</dbReference>
<dbReference type="Gene3D" id="3.60.15.10">
    <property type="entry name" value="Ribonuclease Z/Hydroxyacylglutathione hydrolase-like"/>
    <property type="match status" value="1"/>
</dbReference>
<gene>
    <name evidence="2" type="ORF">SIL87_06270</name>
</gene>
<evidence type="ECO:0000313" key="2">
    <source>
        <dbReference type="EMBL" id="MDX5930365.1"/>
    </source>
</evidence>
<sequence>MPTPLICVTCGVQQEPTETPPSGCPICLDERQYVPASGQRWTSMAGLCQGHRNGFAAVEPGLLGIGTAPHFAIGQRPLLLRTSAGNILWDCNSLFDAATHEIIAALGGVAAIAISHPHFQGAMIEWAHAFDAPVYIHDADRAYVMRPDPAIRFWSGDKCALPGGVTLINVGGHFEGAAVLHWGEAAEGRGALLTADVISVAADPRQVSFLRSFPNYLPLGRRAIERIGAMLAEMPFERVYGGWWHSIVPAHAKSVLDLSILRYLDAIEGRYGSPATDPGRIPLPAES</sequence>
<protein>
    <submittedName>
        <fullName evidence="2">MBL fold metallo-hydrolase</fullName>
    </submittedName>
</protein>
<dbReference type="Proteomes" id="UP001279553">
    <property type="component" value="Unassembled WGS sequence"/>
</dbReference>
<accession>A0AAW9DQ67</accession>
<proteinExistence type="predicted"/>
<keyword evidence="3" id="KW-1185">Reference proteome</keyword>
<evidence type="ECO:0000313" key="3">
    <source>
        <dbReference type="Proteomes" id="UP001279553"/>
    </source>
</evidence>
<dbReference type="InterPro" id="IPR001279">
    <property type="entry name" value="Metallo-B-lactamas"/>
</dbReference>
<dbReference type="PANTHER" id="PTHR36839:SF1">
    <property type="entry name" value="METALLO-BETA-LACTAMASE FAMILY PROTEIN (AFU_ORTHOLOGUE AFUA_5G12770)"/>
    <property type="match status" value="1"/>
</dbReference>
<name>A0AAW9DQ67_ACIAO</name>
<dbReference type="PANTHER" id="PTHR36839">
    <property type="entry name" value="METALLO-BETA-LACTAMASE FAMILY PROTEIN (AFU_ORTHOLOGUE AFUA_5G12770)"/>
    <property type="match status" value="1"/>
</dbReference>
<organism evidence="2 3">
    <name type="scientific">Acidiphilium acidophilum</name>
    <name type="common">Thiobacillus acidophilus</name>
    <dbReference type="NCBI Taxonomy" id="76588"/>
    <lineage>
        <taxon>Bacteria</taxon>
        <taxon>Pseudomonadati</taxon>
        <taxon>Pseudomonadota</taxon>
        <taxon>Alphaproteobacteria</taxon>
        <taxon>Acetobacterales</taxon>
        <taxon>Acidocellaceae</taxon>
        <taxon>Acidiphilium</taxon>
    </lineage>
</organism>
<dbReference type="SMART" id="SM00849">
    <property type="entry name" value="Lactamase_B"/>
    <property type="match status" value="1"/>
</dbReference>
<feature type="domain" description="Metallo-beta-lactamase" evidence="1">
    <location>
        <begin position="74"/>
        <end position="243"/>
    </location>
</feature>
<evidence type="ECO:0000259" key="1">
    <source>
        <dbReference type="SMART" id="SM00849"/>
    </source>
</evidence>
<reference evidence="2 3" key="1">
    <citation type="submission" date="2023-11" db="EMBL/GenBank/DDBJ databases">
        <title>MicrobeMod: A computational toolkit for identifying prokaryotic methylation and restriction-modification with nanopore sequencing.</title>
        <authorList>
            <person name="Crits-Christoph A."/>
            <person name="Kang S.C."/>
            <person name="Lee H."/>
            <person name="Ostrov N."/>
        </authorList>
    </citation>
    <scope>NUCLEOTIDE SEQUENCE [LARGE SCALE GENOMIC DNA]</scope>
    <source>
        <strain evidence="2 3">DSMZ 700</strain>
    </source>
</reference>
<dbReference type="EMBL" id="JAWXYB010000018">
    <property type="protein sequence ID" value="MDX5930365.1"/>
    <property type="molecule type" value="Genomic_DNA"/>
</dbReference>
<dbReference type="RefSeq" id="WP_319613317.1">
    <property type="nucleotide sequence ID" value="NZ_JAWXYB010000018.1"/>
</dbReference>
<dbReference type="InterPro" id="IPR036866">
    <property type="entry name" value="RibonucZ/Hydroxyglut_hydro"/>
</dbReference>
<comment type="caution">
    <text evidence="2">The sequence shown here is derived from an EMBL/GenBank/DDBJ whole genome shotgun (WGS) entry which is preliminary data.</text>
</comment>